<dbReference type="EMBL" id="JYDI01000015">
    <property type="protein sequence ID" value="KRY59172.1"/>
    <property type="molecule type" value="Genomic_DNA"/>
</dbReference>
<comment type="caution">
    <text evidence="1">The sequence shown here is derived from an EMBL/GenBank/DDBJ whole genome shotgun (WGS) entry which is preliminary data.</text>
</comment>
<gene>
    <name evidence="1" type="ORF">T03_4432</name>
</gene>
<evidence type="ECO:0000313" key="1">
    <source>
        <dbReference type="EMBL" id="KRY59172.1"/>
    </source>
</evidence>
<name>A0A0V1DCT6_TRIBR</name>
<dbReference type="AlphaFoldDB" id="A0A0V1DCT6"/>
<accession>A0A0V1DCT6</accession>
<keyword evidence="2" id="KW-1185">Reference proteome</keyword>
<organism evidence="1 2">
    <name type="scientific">Trichinella britovi</name>
    <name type="common">Parasitic roundworm</name>
    <dbReference type="NCBI Taxonomy" id="45882"/>
    <lineage>
        <taxon>Eukaryota</taxon>
        <taxon>Metazoa</taxon>
        <taxon>Ecdysozoa</taxon>
        <taxon>Nematoda</taxon>
        <taxon>Enoplea</taxon>
        <taxon>Dorylaimia</taxon>
        <taxon>Trichinellida</taxon>
        <taxon>Trichinellidae</taxon>
        <taxon>Trichinella</taxon>
    </lineage>
</organism>
<reference evidence="1 2" key="1">
    <citation type="submission" date="2015-01" db="EMBL/GenBank/DDBJ databases">
        <title>Evolution of Trichinella species and genotypes.</title>
        <authorList>
            <person name="Korhonen P.K."/>
            <person name="Edoardo P."/>
            <person name="Giuseppe L.R."/>
            <person name="Gasser R.B."/>
        </authorList>
    </citation>
    <scope>NUCLEOTIDE SEQUENCE [LARGE SCALE GENOMIC DNA]</scope>
    <source>
        <strain evidence="1">ISS120</strain>
    </source>
</reference>
<sequence length="68" mass="7792">MPERGNRELRRLHQVHDCFGDISQFANAIGLLKNLVNLISRLEEQGCWNNLQSFNKPTVNELQPFGAI</sequence>
<evidence type="ECO:0000313" key="2">
    <source>
        <dbReference type="Proteomes" id="UP000054653"/>
    </source>
</evidence>
<dbReference type="Proteomes" id="UP000054653">
    <property type="component" value="Unassembled WGS sequence"/>
</dbReference>
<protein>
    <submittedName>
        <fullName evidence="1">Uncharacterized protein</fullName>
    </submittedName>
</protein>
<proteinExistence type="predicted"/>